<dbReference type="PANTHER" id="PTHR43877:SF2">
    <property type="entry name" value="AMINOALKYLPHOSPHONATE N-ACETYLTRANSFERASE-RELATED"/>
    <property type="match status" value="1"/>
</dbReference>
<proteinExistence type="predicted"/>
<evidence type="ECO:0000256" key="2">
    <source>
        <dbReference type="ARBA" id="ARBA00023315"/>
    </source>
</evidence>
<dbReference type="InterPro" id="IPR050832">
    <property type="entry name" value="Bact_Acetyltransf"/>
</dbReference>
<keyword evidence="2" id="KW-0012">Acyltransferase</keyword>
<dbReference type="PANTHER" id="PTHR43877">
    <property type="entry name" value="AMINOALKYLPHOSPHONATE N-ACETYLTRANSFERASE-RELATED-RELATED"/>
    <property type="match status" value="1"/>
</dbReference>
<dbReference type="Gene3D" id="3.40.630.30">
    <property type="match status" value="1"/>
</dbReference>
<dbReference type="PROSITE" id="PS51186">
    <property type="entry name" value="GNAT"/>
    <property type="match status" value="1"/>
</dbReference>
<dbReference type="EMBL" id="CP157390">
    <property type="protein sequence ID" value="XBM50261.1"/>
    <property type="molecule type" value="Genomic_DNA"/>
</dbReference>
<dbReference type="GO" id="GO:0016747">
    <property type="term" value="F:acyltransferase activity, transferring groups other than amino-acyl groups"/>
    <property type="evidence" value="ECO:0007669"/>
    <property type="project" value="InterPro"/>
</dbReference>
<dbReference type="InterPro" id="IPR000182">
    <property type="entry name" value="GNAT_dom"/>
</dbReference>
<organism evidence="4">
    <name type="scientific">Leifsonia sp. NPDC080035</name>
    <dbReference type="NCBI Taxonomy" id="3143936"/>
    <lineage>
        <taxon>Bacteria</taxon>
        <taxon>Bacillati</taxon>
        <taxon>Actinomycetota</taxon>
        <taxon>Actinomycetes</taxon>
        <taxon>Micrococcales</taxon>
        <taxon>Microbacteriaceae</taxon>
        <taxon>Leifsonia</taxon>
    </lineage>
</organism>
<reference evidence="4" key="1">
    <citation type="submission" date="2024-05" db="EMBL/GenBank/DDBJ databases">
        <title>The Natural Products Discovery Center: Release of the First 8490 Sequenced Strains for Exploring Actinobacteria Biosynthetic Diversity.</title>
        <authorList>
            <person name="Kalkreuter E."/>
            <person name="Kautsar S.A."/>
            <person name="Yang D."/>
            <person name="Bader C.D."/>
            <person name="Teijaro C.N."/>
            <person name="Fluegel L."/>
            <person name="Davis C.M."/>
            <person name="Simpson J.R."/>
            <person name="Lauterbach L."/>
            <person name="Steele A.D."/>
            <person name="Gui C."/>
            <person name="Meng S."/>
            <person name="Li G."/>
            <person name="Viehrig K."/>
            <person name="Ye F."/>
            <person name="Su P."/>
            <person name="Kiefer A.F."/>
            <person name="Nichols A."/>
            <person name="Cepeda A.J."/>
            <person name="Yan W."/>
            <person name="Fan B."/>
            <person name="Jiang Y."/>
            <person name="Adhikari A."/>
            <person name="Zheng C.-J."/>
            <person name="Schuster L."/>
            <person name="Cowan T.M."/>
            <person name="Smanski M.J."/>
            <person name="Chevrette M.G."/>
            <person name="de Carvalho L.P.S."/>
            <person name="Shen B."/>
        </authorList>
    </citation>
    <scope>NUCLEOTIDE SEQUENCE</scope>
    <source>
        <strain evidence="4">NPDC080035</strain>
    </source>
</reference>
<dbReference type="RefSeq" id="WP_348790168.1">
    <property type="nucleotide sequence ID" value="NZ_CP157390.1"/>
</dbReference>
<dbReference type="InterPro" id="IPR016181">
    <property type="entry name" value="Acyl_CoA_acyltransferase"/>
</dbReference>
<evidence type="ECO:0000313" key="4">
    <source>
        <dbReference type="EMBL" id="XBM50261.1"/>
    </source>
</evidence>
<evidence type="ECO:0000256" key="1">
    <source>
        <dbReference type="ARBA" id="ARBA00022679"/>
    </source>
</evidence>
<name>A0AAU7GH34_9MICO</name>
<dbReference type="CDD" id="cd04301">
    <property type="entry name" value="NAT_SF"/>
    <property type="match status" value="1"/>
</dbReference>
<accession>A0AAU7GH34</accession>
<evidence type="ECO:0000259" key="3">
    <source>
        <dbReference type="PROSITE" id="PS51186"/>
    </source>
</evidence>
<protein>
    <submittedName>
        <fullName evidence="4">GNAT family N-acetyltransferase</fullName>
    </submittedName>
</protein>
<dbReference type="AlphaFoldDB" id="A0AAU7GH34"/>
<feature type="domain" description="N-acetyltransferase" evidence="3">
    <location>
        <begin position="16"/>
        <end position="166"/>
    </location>
</feature>
<sequence>MTVELRLPLPAPLAGHVLRAATVDDVPAVVALLSDDPISASRGDRARPEDMAAYRRGFGEIDADPANVLLVLEHPDDGAVATMQLTLIPGMARAGAARLQVEAVRVRSDRRSGGLGAAMMQWVIQVARDTGAGLIQLTSDAARADAHRFYERLGFAPSHVGFKYRL</sequence>
<dbReference type="SUPFAM" id="SSF55729">
    <property type="entry name" value="Acyl-CoA N-acyltransferases (Nat)"/>
    <property type="match status" value="1"/>
</dbReference>
<gene>
    <name evidence="4" type="ORF">AAME72_17630</name>
</gene>
<dbReference type="Pfam" id="PF00583">
    <property type="entry name" value="Acetyltransf_1"/>
    <property type="match status" value="1"/>
</dbReference>
<keyword evidence="1" id="KW-0808">Transferase</keyword>